<dbReference type="InParanoid" id="W7XEV4"/>
<name>W7XEV4_TETTS</name>
<accession>W7XEV4</accession>
<dbReference type="RefSeq" id="XP_012654942.1">
    <property type="nucleotide sequence ID" value="XM_012799488.1"/>
</dbReference>
<dbReference type="GeneID" id="24439668"/>
<reference evidence="2" key="1">
    <citation type="journal article" date="2006" name="PLoS Biol.">
        <title>Macronuclear genome sequence of the ciliate Tetrahymena thermophila, a model eukaryote.</title>
        <authorList>
            <person name="Eisen J.A."/>
            <person name="Coyne R.S."/>
            <person name="Wu M."/>
            <person name="Wu D."/>
            <person name="Thiagarajan M."/>
            <person name="Wortman J.R."/>
            <person name="Badger J.H."/>
            <person name="Ren Q."/>
            <person name="Amedeo P."/>
            <person name="Jones K.M."/>
            <person name="Tallon L.J."/>
            <person name="Delcher A.L."/>
            <person name="Salzberg S.L."/>
            <person name="Silva J.C."/>
            <person name="Haas B.J."/>
            <person name="Majoros W.H."/>
            <person name="Farzad M."/>
            <person name="Carlton J.M."/>
            <person name="Smith R.K. Jr."/>
            <person name="Garg J."/>
            <person name="Pearlman R.E."/>
            <person name="Karrer K.M."/>
            <person name="Sun L."/>
            <person name="Manning G."/>
            <person name="Elde N.C."/>
            <person name="Turkewitz A.P."/>
            <person name="Asai D.J."/>
            <person name="Wilkes D.E."/>
            <person name="Wang Y."/>
            <person name="Cai H."/>
            <person name="Collins K."/>
            <person name="Stewart B.A."/>
            <person name="Lee S.R."/>
            <person name="Wilamowska K."/>
            <person name="Weinberg Z."/>
            <person name="Ruzzo W.L."/>
            <person name="Wloga D."/>
            <person name="Gaertig J."/>
            <person name="Frankel J."/>
            <person name="Tsao C.-C."/>
            <person name="Gorovsky M.A."/>
            <person name="Keeling P.J."/>
            <person name="Waller R.F."/>
            <person name="Patron N.J."/>
            <person name="Cherry J.M."/>
            <person name="Stover N.A."/>
            <person name="Krieger C.J."/>
            <person name="del Toro C."/>
            <person name="Ryder H.F."/>
            <person name="Williamson S.C."/>
            <person name="Barbeau R.A."/>
            <person name="Hamilton E.P."/>
            <person name="Orias E."/>
        </authorList>
    </citation>
    <scope>NUCLEOTIDE SEQUENCE [LARGE SCALE GENOMIC DNA]</scope>
    <source>
        <strain evidence="2">SB210</strain>
    </source>
</reference>
<keyword evidence="2" id="KW-1185">Reference proteome</keyword>
<evidence type="ECO:0000313" key="2">
    <source>
        <dbReference type="Proteomes" id="UP000009168"/>
    </source>
</evidence>
<evidence type="ECO:0000313" key="1">
    <source>
        <dbReference type="EMBL" id="EWS72506.1"/>
    </source>
</evidence>
<dbReference type="AlphaFoldDB" id="W7XEV4"/>
<gene>
    <name evidence="1" type="ORF">TTHERM_000578429</name>
</gene>
<proteinExistence type="predicted"/>
<sequence length="138" mass="16630">MKKKINVKQKRKINEVKSSQINQKSIYYIYFIFNFILRVQQSKINKLLLLQIKCQIKILAHFDQLELKFDAPTAKFNCYILILKKMYLINYLVRQNKLLKKWVGVGHVSQLRVGSIIWFFYQLKFQPRGQKIQLTYPT</sequence>
<protein>
    <submittedName>
        <fullName evidence="1">Uncharacterized protein</fullName>
    </submittedName>
</protein>
<dbReference type="Proteomes" id="UP000009168">
    <property type="component" value="Unassembled WGS sequence"/>
</dbReference>
<organism evidence="1 2">
    <name type="scientific">Tetrahymena thermophila (strain SB210)</name>
    <dbReference type="NCBI Taxonomy" id="312017"/>
    <lineage>
        <taxon>Eukaryota</taxon>
        <taxon>Sar</taxon>
        <taxon>Alveolata</taxon>
        <taxon>Ciliophora</taxon>
        <taxon>Intramacronucleata</taxon>
        <taxon>Oligohymenophorea</taxon>
        <taxon>Hymenostomatida</taxon>
        <taxon>Tetrahymenina</taxon>
        <taxon>Tetrahymenidae</taxon>
        <taxon>Tetrahymena</taxon>
    </lineage>
</organism>
<dbReference type="EMBL" id="GG662527">
    <property type="protein sequence ID" value="EWS72506.1"/>
    <property type="molecule type" value="Genomic_DNA"/>
</dbReference>
<dbReference type="KEGG" id="tet:TTHERM_000578429"/>